<gene>
    <name evidence="1" type="ORF">FA95DRAFT_1683114</name>
</gene>
<dbReference type="EMBL" id="MU276113">
    <property type="protein sequence ID" value="KAI0041602.1"/>
    <property type="molecule type" value="Genomic_DNA"/>
</dbReference>
<protein>
    <submittedName>
        <fullName evidence="1">Uncharacterized protein</fullName>
    </submittedName>
</protein>
<sequence>MSDHGYRANCTASDDRDQKCTSVRLTNGQSVGMTVTAEAGFISMVSILVLFALIARNVIIYRRTWAPGTWSLLREPTDIYMLTLFIFDLIQALAGVVDVKWIHGSFVHTGPFCTAQGVLGQLGEVGVALTTLAITVHTFIVVFWHKGVHSRRAASAVVAVIWIFVILWSSIGPGISKHYDVPSPYWCWIGRQHQVDQILGEYLWLWATLFTSVLAYVPLFLWSIGNLSHDGRAFRLHAAGDVNDAGARRAYGMLAYPAVYSVLVIPLSVARFRAFNGHHVPAGVTFTAISLFYLSGFANVLLLLTTRPTLLLLQPPPPVEDMQVQTGGGGGGEGGGGIAMGHVGGDEEGGWDLPSRRSITMSVASGGTGLHEMNETIH</sequence>
<evidence type="ECO:0000313" key="1">
    <source>
        <dbReference type="EMBL" id="KAI0041602.1"/>
    </source>
</evidence>
<comment type="caution">
    <text evidence="1">The sequence shown here is derived from an EMBL/GenBank/DDBJ whole genome shotgun (WGS) entry which is preliminary data.</text>
</comment>
<reference evidence="1" key="1">
    <citation type="submission" date="2021-02" db="EMBL/GenBank/DDBJ databases">
        <authorList>
            <consortium name="DOE Joint Genome Institute"/>
            <person name="Ahrendt S."/>
            <person name="Looney B.P."/>
            <person name="Miyauchi S."/>
            <person name="Morin E."/>
            <person name="Drula E."/>
            <person name="Courty P.E."/>
            <person name="Chicoki N."/>
            <person name="Fauchery L."/>
            <person name="Kohler A."/>
            <person name="Kuo A."/>
            <person name="Labutti K."/>
            <person name="Pangilinan J."/>
            <person name="Lipzen A."/>
            <person name="Riley R."/>
            <person name="Andreopoulos W."/>
            <person name="He G."/>
            <person name="Johnson J."/>
            <person name="Barry K.W."/>
            <person name="Grigoriev I.V."/>
            <person name="Nagy L."/>
            <person name="Hibbett D."/>
            <person name="Henrissat B."/>
            <person name="Matheny P.B."/>
            <person name="Labbe J."/>
            <person name="Martin F."/>
        </authorList>
    </citation>
    <scope>NUCLEOTIDE SEQUENCE</scope>
    <source>
        <strain evidence="1">FP105234-sp</strain>
    </source>
</reference>
<dbReference type="Proteomes" id="UP000814033">
    <property type="component" value="Unassembled WGS sequence"/>
</dbReference>
<evidence type="ECO:0000313" key="2">
    <source>
        <dbReference type="Proteomes" id="UP000814033"/>
    </source>
</evidence>
<reference evidence="1" key="2">
    <citation type="journal article" date="2022" name="New Phytol.">
        <title>Evolutionary transition to the ectomycorrhizal habit in the genomes of a hyperdiverse lineage of mushroom-forming fungi.</title>
        <authorList>
            <person name="Looney B."/>
            <person name="Miyauchi S."/>
            <person name="Morin E."/>
            <person name="Drula E."/>
            <person name="Courty P.E."/>
            <person name="Kohler A."/>
            <person name="Kuo A."/>
            <person name="LaButti K."/>
            <person name="Pangilinan J."/>
            <person name="Lipzen A."/>
            <person name="Riley R."/>
            <person name="Andreopoulos W."/>
            <person name="He G."/>
            <person name="Johnson J."/>
            <person name="Nolan M."/>
            <person name="Tritt A."/>
            <person name="Barry K.W."/>
            <person name="Grigoriev I.V."/>
            <person name="Nagy L.G."/>
            <person name="Hibbett D."/>
            <person name="Henrissat B."/>
            <person name="Matheny P.B."/>
            <person name="Labbe J."/>
            <person name="Martin F.M."/>
        </authorList>
    </citation>
    <scope>NUCLEOTIDE SEQUENCE</scope>
    <source>
        <strain evidence="1">FP105234-sp</strain>
    </source>
</reference>
<name>A0ACB8RCB6_9AGAM</name>
<accession>A0ACB8RCB6</accession>
<organism evidence="1 2">
    <name type="scientific">Auriscalpium vulgare</name>
    <dbReference type="NCBI Taxonomy" id="40419"/>
    <lineage>
        <taxon>Eukaryota</taxon>
        <taxon>Fungi</taxon>
        <taxon>Dikarya</taxon>
        <taxon>Basidiomycota</taxon>
        <taxon>Agaricomycotina</taxon>
        <taxon>Agaricomycetes</taxon>
        <taxon>Russulales</taxon>
        <taxon>Auriscalpiaceae</taxon>
        <taxon>Auriscalpium</taxon>
    </lineage>
</organism>
<proteinExistence type="predicted"/>
<keyword evidence="2" id="KW-1185">Reference proteome</keyword>